<feature type="transmembrane region" description="Helical" evidence="11">
    <location>
        <begin position="276"/>
        <end position="302"/>
    </location>
</feature>
<dbReference type="PANTHER" id="PTHR30474">
    <property type="entry name" value="CELL CYCLE PROTEIN"/>
    <property type="match status" value="1"/>
</dbReference>
<reference evidence="13" key="1">
    <citation type="journal article" date="2019" name="Int. J. Syst. Evol. Microbiol.">
        <title>The Global Catalogue of Microorganisms (GCM) 10K type strain sequencing project: providing services to taxonomists for standard genome sequencing and annotation.</title>
        <authorList>
            <consortium name="The Broad Institute Genomics Platform"/>
            <consortium name="The Broad Institute Genome Sequencing Center for Infectious Disease"/>
            <person name="Wu L."/>
            <person name="Ma J."/>
        </authorList>
    </citation>
    <scope>NUCLEOTIDE SEQUENCE [LARGE SCALE GENOMIC DNA]</scope>
    <source>
        <strain evidence="13">CCUG 54822</strain>
    </source>
</reference>
<dbReference type="PANTHER" id="PTHR30474:SF1">
    <property type="entry name" value="PEPTIDOGLYCAN GLYCOSYLTRANSFERASE MRDB"/>
    <property type="match status" value="1"/>
</dbReference>
<keyword evidence="3" id="KW-0328">Glycosyltransferase</keyword>
<proteinExistence type="predicted"/>
<dbReference type="PROSITE" id="PS00428">
    <property type="entry name" value="FTSW_RODA_SPOVE"/>
    <property type="match status" value="1"/>
</dbReference>
<evidence type="ECO:0000256" key="1">
    <source>
        <dbReference type="ARBA" id="ARBA00004141"/>
    </source>
</evidence>
<feature type="transmembrane region" description="Helical" evidence="11">
    <location>
        <begin position="165"/>
        <end position="182"/>
    </location>
</feature>
<accession>A0ABW3ZT39</accession>
<dbReference type="EMBL" id="JBHTNH010000008">
    <property type="protein sequence ID" value="MFD1361257.1"/>
    <property type="molecule type" value="Genomic_DNA"/>
</dbReference>
<keyword evidence="8 11" id="KW-1133">Transmembrane helix</keyword>
<sequence>MQQEHKPQVDVVLLSLVVCLFLFSLLAIYSGSGQYVEGDLFYFAKRQAIWYIVGLLIMAAAASFDYELLDRLTFWLYLAGVGMLLLVHFVGLSKKGSQRWLDLGVFELQPSEFMKIFLILVLASQLSKLGTDRISLKASISVTLKVLGIALVPFALILVQPDLGSALIMAVIASVMIFASSISWKMLTMLLTGAVSLAGGFIYMYANHLDILTKVFKPHQLGRIYGWLNPIESGSDYGYQLKQAMMGIGSGQLTGSGFTQGTQVQNGSVPEVHTDFIFAVVGEEFGFIGSALLLCIYFLLIYRIIIISLKANNLFGVYICVGTVGLLMFQVFQNIAMTIGLMPITGVALPFMSYGGSSLMTNMLALGLVFSVQMRSRRYMFGH</sequence>
<evidence type="ECO:0000256" key="11">
    <source>
        <dbReference type="SAM" id="Phobius"/>
    </source>
</evidence>
<evidence type="ECO:0000313" key="13">
    <source>
        <dbReference type="Proteomes" id="UP001597178"/>
    </source>
</evidence>
<evidence type="ECO:0000256" key="9">
    <source>
        <dbReference type="ARBA" id="ARBA00023136"/>
    </source>
</evidence>
<evidence type="ECO:0000313" key="12">
    <source>
        <dbReference type="EMBL" id="MFD1361257.1"/>
    </source>
</evidence>
<gene>
    <name evidence="12" type="primary">rodA</name>
    <name evidence="12" type="ORF">ACFQ4A_06185</name>
</gene>
<keyword evidence="13" id="KW-1185">Reference proteome</keyword>
<keyword evidence="7" id="KW-0573">Peptidoglycan synthesis</keyword>
<feature type="transmembrane region" description="Helical" evidence="11">
    <location>
        <begin position="142"/>
        <end position="159"/>
    </location>
</feature>
<dbReference type="InterPro" id="IPR001182">
    <property type="entry name" value="FtsW/RodA"/>
</dbReference>
<keyword evidence="6" id="KW-0133">Cell shape</keyword>
<feature type="transmembrane region" description="Helical" evidence="11">
    <location>
        <begin position="75"/>
        <end position="93"/>
    </location>
</feature>
<dbReference type="RefSeq" id="WP_382398656.1">
    <property type="nucleotide sequence ID" value="NZ_JBHTNH010000008.1"/>
</dbReference>
<evidence type="ECO:0000256" key="3">
    <source>
        <dbReference type="ARBA" id="ARBA00022676"/>
    </source>
</evidence>
<protein>
    <submittedName>
        <fullName evidence="12">Rod shape-determining protein RodA</fullName>
    </submittedName>
</protein>
<dbReference type="NCBIfam" id="TIGR02210">
    <property type="entry name" value="rodA_shape"/>
    <property type="match status" value="1"/>
</dbReference>
<feature type="transmembrane region" description="Helical" evidence="11">
    <location>
        <begin position="113"/>
        <end position="130"/>
    </location>
</feature>
<evidence type="ECO:0000256" key="8">
    <source>
        <dbReference type="ARBA" id="ARBA00022989"/>
    </source>
</evidence>
<dbReference type="Proteomes" id="UP001597178">
    <property type="component" value="Unassembled WGS sequence"/>
</dbReference>
<feature type="transmembrane region" description="Helical" evidence="11">
    <location>
        <begin position="352"/>
        <end position="372"/>
    </location>
</feature>
<dbReference type="Pfam" id="PF01098">
    <property type="entry name" value="FTSW_RODA_SPOVE"/>
    <property type="match status" value="1"/>
</dbReference>
<dbReference type="InterPro" id="IPR011923">
    <property type="entry name" value="RodA/MrdB"/>
</dbReference>
<feature type="transmembrane region" description="Helical" evidence="11">
    <location>
        <begin position="12"/>
        <end position="29"/>
    </location>
</feature>
<evidence type="ECO:0000256" key="6">
    <source>
        <dbReference type="ARBA" id="ARBA00022960"/>
    </source>
</evidence>
<evidence type="ECO:0000256" key="10">
    <source>
        <dbReference type="ARBA" id="ARBA00023316"/>
    </source>
</evidence>
<evidence type="ECO:0000256" key="5">
    <source>
        <dbReference type="ARBA" id="ARBA00022692"/>
    </source>
</evidence>
<comment type="subcellular location">
    <subcellularLocation>
        <location evidence="1">Membrane</location>
        <topology evidence="1">Multi-pass membrane protein</topology>
    </subcellularLocation>
</comment>
<keyword evidence="9 11" id="KW-0472">Membrane</keyword>
<keyword evidence="2" id="KW-1003">Cell membrane</keyword>
<name>A0ABW3ZT39_9BACI</name>
<evidence type="ECO:0000256" key="4">
    <source>
        <dbReference type="ARBA" id="ARBA00022679"/>
    </source>
</evidence>
<keyword evidence="5 11" id="KW-0812">Transmembrane</keyword>
<keyword evidence="4" id="KW-0808">Transferase</keyword>
<organism evidence="12 13">
    <name type="scientific">Lentibacillus salinarum</name>
    <dbReference type="NCBI Taxonomy" id="446820"/>
    <lineage>
        <taxon>Bacteria</taxon>
        <taxon>Bacillati</taxon>
        <taxon>Bacillota</taxon>
        <taxon>Bacilli</taxon>
        <taxon>Bacillales</taxon>
        <taxon>Bacillaceae</taxon>
        <taxon>Lentibacillus</taxon>
    </lineage>
</organism>
<feature type="transmembrane region" description="Helical" evidence="11">
    <location>
        <begin position="49"/>
        <end position="68"/>
    </location>
</feature>
<keyword evidence="10" id="KW-0961">Cell wall biogenesis/degradation</keyword>
<dbReference type="InterPro" id="IPR018365">
    <property type="entry name" value="Cell_cycle_FtsW-rel_CS"/>
</dbReference>
<evidence type="ECO:0000256" key="7">
    <source>
        <dbReference type="ARBA" id="ARBA00022984"/>
    </source>
</evidence>
<feature type="transmembrane region" description="Helical" evidence="11">
    <location>
        <begin position="314"/>
        <end position="332"/>
    </location>
</feature>
<feature type="transmembrane region" description="Helical" evidence="11">
    <location>
        <begin position="189"/>
        <end position="206"/>
    </location>
</feature>
<comment type="caution">
    <text evidence="12">The sequence shown here is derived from an EMBL/GenBank/DDBJ whole genome shotgun (WGS) entry which is preliminary data.</text>
</comment>
<evidence type="ECO:0000256" key="2">
    <source>
        <dbReference type="ARBA" id="ARBA00022475"/>
    </source>
</evidence>